<dbReference type="InterPro" id="IPR036672">
    <property type="entry name" value="TCL1_MTCP1_sf"/>
</dbReference>
<evidence type="ECO:0000256" key="1">
    <source>
        <dbReference type="ARBA" id="ARBA00006399"/>
    </source>
</evidence>
<dbReference type="PANTHER" id="PTHR14060">
    <property type="entry name" value="PROTEIN P13 MTCP-1"/>
    <property type="match status" value="1"/>
</dbReference>
<comment type="caution">
    <text evidence="2">The sequence shown here is derived from an EMBL/GenBank/DDBJ whole genome shotgun (WGS) entry which is preliminary data.</text>
</comment>
<accession>A0A811ZJF5</accession>
<name>A0A811ZJF5_NYCPR</name>
<dbReference type="InterPro" id="IPR004832">
    <property type="entry name" value="TCL1_MTCP1"/>
</dbReference>
<keyword evidence="3" id="KW-1185">Reference proteome</keyword>
<dbReference type="EMBL" id="CAJHUB010000768">
    <property type="protein sequence ID" value="CAD7688574.1"/>
    <property type="molecule type" value="Genomic_DNA"/>
</dbReference>
<gene>
    <name evidence="2" type="ORF">NYPRO_LOCUS21367</name>
</gene>
<dbReference type="FunFam" id="2.40.15.10:FF:000003">
    <property type="entry name" value="T cell leukemia/lymphoma 1B"/>
    <property type="match status" value="1"/>
</dbReference>
<reference evidence="2" key="1">
    <citation type="submission" date="2020-12" db="EMBL/GenBank/DDBJ databases">
        <authorList>
            <consortium name="Molecular Ecology Group"/>
        </authorList>
    </citation>
    <scope>NUCLEOTIDE SEQUENCE</scope>
    <source>
        <strain evidence="2">TBG_1078</strain>
    </source>
</reference>
<dbReference type="SUPFAM" id="SSF50904">
    <property type="entry name" value="Oncogene products"/>
    <property type="match status" value="1"/>
</dbReference>
<evidence type="ECO:0000313" key="2">
    <source>
        <dbReference type="EMBL" id="CAD7688574.1"/>
    </source>
</evidence>
<dbReference type="Gene3D" id="2.40.15.10">
    <property type="entry name" value="TCL1/MTCP1"/>
    <property type="match status" value="1"/>
</dbReference>
<sequence length="128" mass="14671">MASGPFPCLGLPPHRLWALRPGVYEDERGRTWVIVVVRLSPSWRAQGRAPRHYAHEPSITVHMWQMPVHPQVPMLPSELALSQLPFTWQLHPGGRYRAMDSRLWEIEDHGQVDSTEQLILTQLPPGND</sequence>
<dbReference type="PANTHER" id="PTHR14060:SF2">
    <property type="entry name" value="T-CELL LEUKEMIA_LYMPHOMA PROTEIN 1B"/>
    <property type="match status" value="1"/>
</dbReference>
<proteinExistence type="inferred from homology"/>
<dbReference type="GO" id="GO:0043539">
    <property type="term" value="F:protein serine/threonine kinase activator activity"/>
    <property type="evidence" value="ECO:0007669"/>
    <property type="project" value="InterPro"/>
</dbReference>
<dbReference type="Pfam" id="PF01840">
    <property type="entry name" value="TCL1_MTCP1"/>
    <property type="match status" value="1"/>
</dbReference>
<comment type="similarity">
    <text evidence="1">Belongs to the TCL1 family.</text>
</comment>
<organism evidence="2 3">
    <name type="scientific">Nyctereutes procyonoides</name>
    <name type="common">Raccoon dog</name>
    <name type="synonym">Canis procyonoides</name>
    <dbReference type="NCBI Taxonomy" id="34880"/>
    <lineage>
        <taxon>Eukaryota</taxon>
        <taxon>Metazoa</taxon>
        <taxon>Chordata</taxon>
        <taxon>Craniata</taxon>
        <taxon>Vertebrata</taxon>
        <taxon>Euteleostomi</taxon>
        <taxon>Mammalia</taxon>
        <taxon>Eutheria</taxon>
        <taxon>Laurasiatheria</taxon>
        <taxon>Carnivora</taxon>
        <taxon>Caniformia</taxon>
        <taxon>Canidae</taxon>
        <taxon>Nyctereutes</taxon>
    </lineage>
</organism>
<evidence type="ECO:0000313" key="3">
    <source>
        <dbReference type="Proteomes" id="UP000645828"/>
    </source>
</evidence>
<protein>
    <submittedName>
        <fullName evidence="2">(raccoon dog) hypothetical protein</fullName>
    </submittedName>
</protein>
<dbReference type="AlphaFoldDB" id="A0A811ZJF5"/>
<dbReference type="Proteomes" id="UP000645828">
    <property type="component" value="Unassembled WGS sequence"/>
</dbReference>